<dbReference type="OrthoDB" id="2168082at2"/>
<dbReference type="GO" id="GO:0003677">
    <property type="term" value="F:DNA binding"/>
    <property type="evidence" value="ECO:0007669"/>
    <property type="project" value="InterPro"/>
</dbReference>
<feature type="modified residue" description="4-aspartylphosphate" evidence="1">
    <location>
        <position position="55"/>
    </location>
</feature>
<dbReference type="InterPro" id="IPR011006">
    <property type="entry name" value="CheY-like_superfamily"/>
</dbReference>
<dbReference type="Gene3D" id="3.40.50.2300">
    <property type="match status" value="1"/>
</dbReference>
<keyword evidence="5" id="KW-1185">Reference proteome</keyword>
<feature type="domain" description="HTH LytTR-type" evidence="3">
    <location>
        <begin position="147"/>
        <end position="252"/>
    </location>
</feature>
<dbReference type="Pfam" id="PF00072">
    <property type="entry name" value="Response_reg"/>
    <property type="match status" value="1"/>
</dbReference>
<feature type="domain" description="Response regulatory" evidence="2">
    <location>
        <begin position="2"/>
        <end position="115"/>
    </location>
</feature>
<evidence type="ECO:0000313" key="5">
    <source>
        <dbReference type="Proteomes" id="UP000190367"/>
    </source>
</evidence>
<evidence type="ECO:0000256" key="1">
    <source>
        <dbReference type="PROSITE-ProRule" id="PRU00169"/>
    </source>
</evidence>
<dbReference type="SMART" id="SM00850">
    <property type="entry name" value="LytTR"/>
    <property type="match status" value="1"/>
</dbReference>
<evidence type="ECO:0000313" key="4">
    <source>
        <dbReference type="EMBL" id="SKA46980.1"/>
    </source>
</evidence>
<reference evidence="5" key="1">
    <citation type="submission" date="2017-02" db="EMBL/GenBank/DDBJ databases">
        <authorList>
            <person name="Varghese N."/>
            <person name="Submissions S."/>
        </authorList>
    </citation>
    <scope>NUCLEOTIDE SEQUENCE [LARGE SCALE GENOMIC DNA]</scope>
    <source>
        <strain evidence="5">DSM 22224</strain>
    </source>
</reference>
<dbReference type="FunFam" id="3.40.50.2300:FF:000361">
    <property type="entry name" value="Two-component system response regulator"/>
    <property type="match status" value="1"/>
</dbReference>
<dbReference type="InterPro" id="IPR046947">
    <property type="entry name" value="LytR-like"/>
</dbReference>
<dbReference type="Pfam" id="PF04397">
    <property type="entry name" value="LytTR"/>
    <property type="match status" value="1"/>
</dbReference>
<keyword evidence="1" id="KW-0597">Phosphoprotein</keyword>
<gene>
    <name evidence="4" type="ORF">SAMN04488128_10873</name>
</gene>
<dbReference type="SMART" id="SM00448">
    <property type="entry name" value="REC"/>
    <property type="match status" value="1"/>
</dbReference>
<dbReference type="SUPFAM" id="SSF52172">
    <property type="entry name" value="CheY-like"/>
    <property type="match status" value="1"/>
</dbReference>
<proteinExistence type="predicted"/>
<sequence>MRIVIVEDEKPNATRLKNLVQDICPDAVVEAMLDTVTGSVAWFREHSHPDVVLMDIRLADGLSFDIFQQVSLECPVIFTTAYDEYAIRAFKVNSIDYLLKPIEKEDLRQALDKIRKEPVQAGPTDMVQQLLEFFKQKEVTYRTRFMLPFRDGYRTVLAEDVDFVFYNANVTHLVLKDKSHVVVTQTMDELEEQLNPVQFFRANRQHIIGVHSIDRILHSFNGKLQIRLKRDPEREVLVSKEKVPLFKQWLDK</sequence>
<dbReference type="Proteomes" id="UP000190367">
    <property type="component" value="Unassembled WGS sequence"/>
</dbReference>
<dbReference type="Gene3D" id="2.40.50.1020">
    <property type="entry name" value="LytTr DNA-binding domain"/>
    <property type="match status" value="1"/>
</dbReference>
<dbReference type="InterPro" id="IPR007492">
    <property type="entry name" value="LytTR_DNA-bd_dom"/>
</dbReference>
<evidence type="ECO:0000259" key="2">
    <source>
        <dbReference type="PROSITE" id="PS50110"/>
    </source>
</evidence>
<dbReference type="PROSITE" id="PS50930">
    <property type="entry name" value="HTH_LYTTR"/>
    <property type="match status" value="1"/>
</dbReference>
<evidence type="ECO:0000259" key="3">
    <source>
        <dbReference type="PROSITE" id="PS50930"/>
    </source>
</evidence>
<accession>A0A1T4U2Y7</accession>
<name>A0A1T4U2Y7_9BACT</name>
<dbReference type="EMBL" id="FUWZ01000008">
    <property type="protein sequence ID" value="SKA46980.1"/>
    <property type="molecule type" value="Genomic_DNA"/>
</dbReference>
<dbReference type="PANTHER" id="PTHR37299:SF1">
    <property type="entry name" value="STAGE 0 SPORULATION PROTEIN A HOMOLOG"/>
    <property type="match status" value="1"/>
</dbReference>
<dbReference type="PANTHER" id="PTHR37299">
    <property type="entry name" value="TRANSCRIPTIONAL REGULATOR-RELATED"/>
    <property type="match status" value="1"/>
</dbReference>
<dbReference type="PROSITE" id="PS50110">
    <property type="entry name" value="RESPONSE_REGULATORY"/>
    <property type="match status" value="1"/>
</dbReference>
<dbReference type="AlphaFoldDB" id="A0A1T4U2Y7"/>
<protein>
    <submittedName>
        <fullName evidence="4">Two component transcriptional regulator, LytTR family</fullName>
    </submittedName>
</protein>
<organism evidence="4 5">
    <name type="scientific">Chitinophaga eiseniae</name>
    <dbReference type="NCBI Taxonomy" id="634771"/>
    <lineage>
        <taxon>Bacteria</taxon>
        <taxon>Pseudomonadati</taxon>
        <taxon>Bacteroidota</taxon>
        <taxon>Chitinophagia</taxon>
        <taxon>Chitinophagales</taxon>
        <taxon>Chitinophagaceae</taxon>
        <taxon>Chitinophaga</taxon>
    </lineage>
</organism>
<dbReference type="STRING" id="634771.SAMN04488128_10873"/>
<dbReference type="GO" id="GO:0000156">
    <property type="term" value="F:phosphorelay response regulator activity"/>
    <property type="evidence" value="ECO:0007669"/>
    <property type="project" value="InterPro"/>
</dbReference>
<dbReference type="InterPro" id="IPR001789">
    <property type="entry name" value="Sig_transdc_resp-reg_receiver"/>
</dbReference>
<dbReference type="RefSeq" id="WP_078673128.1">
    <property type="nucleotide sequence ID" value="NZ_FUWZ01000008.1"/>
</dbReference>